<protein>
    <submittedName>
        <fullName evidence="1">Uncharacterized protein</fullName>
    </submittedName>
</protein>
<comment type="caution">
    <text evidence="1">The sequence shown here is derived from an EMBL/GenBank/DDBJ whole genome shotgun (WGS) entry which is preliminary data.</text>
</comment>
<sequence>MICFITDVWDGEPDILQAVQGEPLQVYGLDGGLIDTIPAPAGGWTHDGLTSQAERLTPKTRDGADAYLGSQWVGGTEV</sequence>
<organism evidence="1 2">
    <name type="scientific">Marinobacter pelagius</name>
    <dbReference type="NCBI Taxonomy" id="379482"/>
    <lineage>
        <taxon>Bacteria</taxon>
        <taxon>Pseudomonadati</taxon>
        <taxon>Pseudomonadota</taxon>
        <taxon>Gammaproteobacteria</taxon>
        <taxon>Pseudomonadales</taxon>
        <taxon>Marinobacteraceae</taxon>
        <taxon>Marinobacter</taxon>
    </lineage>
</organism>
<dbReference type="Proteomes" id="UP000252995">
    <property type="component" value="Unassembled WGS sequence"/>
</dbReference>
<dbReference type="OrthoDB" id="9153664at2"/>
<name>A0A366G4A7_9GAMM</name>
<gene>
    <name evidence="1" type="ORF">DET50_13034</name>
</gene>
<proteinExistence type="predicted"/>
<evidence type="ECO:0000313" key="1">
    <source>
        <dbReference type="EMBL" id="RBP21743.1"/>
    </source>
</evidence>
<accession>A0A366G4A7</accession>
<dbReference type="EMBL" id="QNRO01000030">
    <property type="protein sequence ID" value="RBP21743.1"/>
    <property type="molecule type" value="Genomic_DNA"/>
</dbReference>
<dbReference type="AlphaFoldDB" id="A0A366G4A7"/>
<evidence type="ECO:0000313" key="2">
    <source>
        <dbReference type="Proteomes" id="UP000252995"/>
    </source>
</evidence>
<reference evidence="1 2" key="1">
    <citation type="submission" date="2018-06" db="EMBL/GenBank/DDBJ databases">
        <title>Freshwater and sediment microbial communities from various areas in North America, analyzing microbe dynamics in response to fracking.</title>
        <authorList>
            <person name="Lamendella R."/>
        </authorList>
    </citation>
    <scope>NUCLEOTIDE SEQUENCE [LARGE SCALE GENOMIC DNA]</scope>
    <source>
        <strain evidence="1 2">114J</strain>
    </source>
</reference>